<dbReference type="GO" id="GO:0043169">
    <property type="term" value="F:cation binding"/>
    <property type="evidence" value="ECO:0007669"/>
    <property type="project" value="InterPro"/>
</dbReference>
<evidence type="ECO:0000256" key="10">
    <source>
        <dbReference type="HAMAP-Rule" id="MF_00685"/>
    </source>
</evidence>
<dbReference type="InterPro" id="IPR044143">
    <property type="entry name" value="GlgB_N_E_set_prok"/>
</dbReference>
<dbReference type="FunFam" id="2.60.40.1180:FF:000002">
    <property type="entry name" value="1,4-alpha-glucan branching enzyme GlgB"/>
    <property type="match status" value="1"/>
</dbReference>
<dbReference type="RefSeq" id="WP_006717135.1">
    <property type="nucleotide sequence ID" value="NZ_CP007032.1"/>
</dbReference>
<evidence type="ECO:0000313" key="13">
    <source>
        <dbReference type="EMBL" id="AHF07058.1"/>
    </source>
</evidence>
<evidence type="ECO:0000256" key="5">
    <source>
        <dbReference type="ARBA" id="ARBA00022600"/>
    </source>
</evidence>
<evidence type="ECO:0000256" key="9">
    <source>
        <dbReference type="ARBA" id="ARBA00023277"/>
    </source>
</evidence>
<dbReference type="GO" id="GO:0005978">
    <property type="term" value="P:glycogen biosynthetic process"/>
    <property type="evidence" value="ECO:0007669"/>
    <property type="project" value="UniProtKB-UniRule"/>
</dbReference>
<keyword evidence="14" id="KW-1185">Reference proteome</keyword>
<feature type="domain" description="Glycosyl hydrolase family 13 catalytic" evidence="12">
    <location>
        <begin position="153"/>
        <end position="502"/>
    </location>
</feature>
<dbReference type="SUPFAM" id="SSF81296">
    <property type="entry name" value="E set domains"/>
    <property type="match status" value="1"/>
</dbReference>
<dbReference type="OrthoDB" id="9800174at2"/>
<dbReference type="Gene3D" id="3.20.20.80">
    <property type="entry name" value="Glycosidases"/>
    <property type="match status" value="1"/>
</dbReference>
<dbReference type="NCBIfam" id="NF003811">
    <property type="entry name" value="PRK05402.1"/>
    <property type="match status" value="1"/>
</dbReference>
<dbReference type="CDD" id="cd11322">
    <property type="entry name" value="AmyAc_Glg_BE"/>
    <property type="match status" value="1"/>
</dbReference>
<reference evidence="13 14" key="1">
    <citation type="submission" date="2013-12" db="EMBL/GenBank/DDBJ databases">
        <authorList>
            <consortium name="DOE Joint Genome Institute"/>
            <person name="Smidt H."/>
            <person name="Huntemann M."/>
            <person name="Han J."/>
            <person name="Chen A."/>
            <person name="Kyrpides N."/>
            <person name="Mavromatis K."/>
            <person name="Markowitz V."/>
            <person name="Palaniappan K."/>
            <person name="Ivanova N."/>
            <person name="Schaumberg A."/>
            <person name="Pati A."/>
            <person name="Liolios K."/>
            <person name="Nordberg H.P."/>
            <person name="Cantor M.N."/>
            <person name="Hua S.X."/>
            <person name="Woyke T."/>
        </authorList>
    </citation>
    <scope>NUCLEOTIDE SEQUENCE [LARGE SCALE GENOMIC DNA]</scope>
    <source>
        <strain evidence="14">DSM 15288</strain>
    </source>
</reference>
<dbReference type="InterPro" id="IPR037439">
    <property type="entry name" value="Branching_enzy"/>
</dbReference>
<keyword evidence="7 10" id="KW-0808">Transferase</keyword>
<dbReference type="SMART" id="SM00642">
    <property type="entry name" value="Aamy"/>
    <property type="match status" value="1"/>
</dbReference>
<dbReference type="EMBL" id="CP007032">
    <property type="protein sequence ID" value="AHF07058.1"/>
    <property type="molecule type" value="Genomic_DNA"/>
</dbReference>
<sequence>MNDMDFLTQNEIYLFNSGELYHSYLKLGAHLYEDKGIVGTHFAVWVPAVLQVNLIGDFNNWGADPIHMQEVGTTGVWTLFVPENLVGQRYKYEIRTNNGVVLHKADPYAFYAERRPHTASIVYSLDTYNWQDEAWIKQRSKSSPIDRPLAIYEVHLSSWRQHASGEFYSWREFAAELIPYVKELGYTHLELLPIMEHPFDGSWGYQATGYYACTSRYGNPQDFMYFVDQCHQAGIGVLMDWVPGHFCKDAHGLGRFNGEGVYEKDEHLEWGTYNFNFGKTEILSFLISNALFWITVYHVDGLRVDGVSSMLYLDYAKKAGSWTPNIKGGRENLEAIVFMQKLNQVVFQEVPGVLMIAEEATDWPLVTYPIEVQGLGYNYKWNMGWMNDTLRYMKLDFSQRQYQHQLLTFSLTYAFAENYVLPLSHDEVVHGKQSLLSKMPGDYAQKFAGLRTLYGYFFCHPGKKLLFMGGEFAQFIEWRDAGELDWFLLDYEAHRKLREYVRSLNQFYLKEKALWEIDSNWEGFDWIDVNNNRQSILVFCRRAKDPQDFLVVVLNFQPQAYSEFRIGVPMDGLYQEVINSDLRVYGGNTLKLHEERQAEAETWHGQQFSLNITLPALSCIILKPMSVVEESVGDDNV</sequence>
<dbReference type="InterPro" id="IPR006048">
    <property type="entry name" value="A-amylase/branching_C"/>
</dbReference>
<comment type="similarity">
    <text evidence="4 10">Belongs to the glycosyl hydrolase 13 family. GlgB subfamily.</text>
</comment>
<dbReference type="SUPFAM" id="SSF51445">
    <property type="entry name" value="(Trans)glycosidases"/>
    <property type="match status" value="1"/>
</dbReference>
<dbReference type="HAMAP" id="MF_00685">
    <property type="entry name" value="GlgB"/>
    <property type="match status" value="1"/>
</dbReference>
<dbReference type="InterPro" id="IPR013783">
    <property type="entry name" value="Ig-like_fold"/>
</dbReference>
<name>W0EBZ4_9FIRM</name>
<dbReference type="PANTHER" id="PTHR43651:SF3">
    <property type="entry name" value="1,4-ALPHA-GLUCAN-BRANCHING ENZYME"/>
    <property type="match status" value="1"/>
</dbReference>
<dbReference type="NCBIfam" id="TIGR01515">
    <property type="entry name" value="branching_enzym"/>
    <property type="match status" value="1"/>
</dbReference>
<dbReference type="EC" id="2.4.1.18" evidence="10"/>
<dbReference type="InterPro" id="IPR006407">
    <property type="entry name" value="GlgB"/>
</dbReference>
<protein>
    <recommendedName>
        <fullName evidence="10">1,4-alpha-glucan branching enzyme GlgB</fullName>
        <ecNumber evidence="10">2.4.1.18</ecNumber>
    </recommendedName>
    <alternativeName>
        <fullName evidence="10">1,4-alpha-D-glucan:1,4-alpha-D-glucan 6-glucosyl-transferase</fullName>
    </alternativeName>
    <alternativeName>
        <fullName evidence="10">Alpha-(1-&gt;4)-glucan branching enzyme</fullName>
    </alternativeName>
    <alternativeName>
        <fullName evidence="10">Glycogen branching enzyme</fullName>
        <shortName evidence="10">BE</shortName>
    </alternativeName>
</protein>
<evidence type="ECO:0000256" key="4">
    <source>
        <dbReference type="ARBA" id="ARBA00009000"/>
    </source>
</evidence>
<gene>
    <name evidence="10" type="primary">glgB</name>
    <name evidence="13" type="ORF">DESME_08230</name>
</gene>
<dbReference type="InterPro" id="IPR013780">
    <property type="entry name" value="Glyco_hydro_b"/>
</dbReference>
<dbReference type="Gene3D" id="2.60.40.10">
    <property type="entry name" value="Immunoglobulins"/>
    <property type="match status" value="1"/>
</dbReference>
<evidence type="ECO:0000256" key="6">
    <source>
        <dbReference type="ARBA" id="ARBA00022676"/>
    </source>
</evidence>
<evidence type="ECO:0000256" key="11">
    <source>
        <dbReference type="PIRSR" id="PIRSR000463-1"/>
    </source>
</evidence>
<organism evidence="13 14">
    <name type="scientific">Desulfitobacterium metallireducens DSM 15288</name>
    <dbReference type="NCBI Taxonomy" id="871968"/>
    <lineage>
        <taxon>Bacteria</taxon>
        <taxon>Bacillati</taxon>
        <taxon>Bacillota</taxon>
        <taxon>Clostridia</taxon>
        <taxon>Eubacteriales</taxon>
        <taxon>Desulfitobacteriaceae</taxon>
        <taxon>Desulfitobacterium</taxon>
    </lineage>
</organism>
<dbReference type="KEGG" id="dmt:DESME_08230"/>
<dbReference type="GO" id="GO:0004553">
    <property type="term" value="F:hydrolase activity, hydrolyzing O-glycosyl compounds"/>
    <property type="evidence" value="ECO:0007669"/>
    <property type="project" value="InterPro"/>
</dbReference>
<feature type="active site" description="Proton donor" evidence="10 11">
    <location>
        <position position="358"/>
    </location>
</feature>
<evidence type="ECO:0000256" key="3">
    <source>
        <dbReference type="ARBA" id="ARBA00004964"/>
    </source>
</evidence>
<comment type="pathway">
    <text evidence="3 10">Glycan biosynthesis; glycogen biosynthesis.</text>
</comment>
<evidence type="ECO:0000256" key="8">
    <source>
        <dbReference type="ARBA" id="ARBA00023056"/>
    </source>
</evidence>
<comment type="catalytic activity">
    <reaction evidence="1 10">
        <text>Transfers a segment of a (1-&gt;4)-alpha-D-glucan chain to a primary hydroxy group in a similar glucan chain.</text>
        <dbReference type="EC" id="2.4.1.18"/>
    </reaction>
</comment>
<dbReference type="GO" id="GO:0003844">
    <property type="term" value="F:1,4-alpha-glucan branching enzyme activity"/>
    <property type="evidence" value="ECO:0007669"/>
    <property type="project" value="UniProtKB-UniRule"/>
</dbReference>
<proteinExistence type="inferred from homology"/>
<dbReference type="UniPathway" id="UPA00164"/>
<dbReference type="InterPro" id="IPR014756">
    <property type="entry name" value="Ig_E-set"/>
</dbReference>
<dbReference type="AlphaFoldDB" id="W0EBZ4"/>
<dbReference type="InterPro" id="IPR006047">
    <property type="entry name" value="GH13_cat_dom"/>
</dbReference>
<comment type="subunit">
    <text evidence="10">Monomer.</text>
</comment>
<dbReference type="Gene3D" id="2.60.40.1180">
    <property type="entry name" value="Golgi alpha-mannosidase II"/>
    <property type="match status" value="1"/>
</dbReference>
<keyword evidence="8 10" id="KW-0320">Glycogen biosynthesis</keyword>
<dbReference type="eggNOG" id="COG0296">
    <property type="taxonomic scope" value="Bacteria"/>
</dbReference>
<evidence type="ECO:0000259" key="12">
    <source>
        <dbReference type="SMART" id="SM00642"/>
    </source>
</evidence>
<dbReference type="Proteomes" id="UP000010847">
    <property type="component" value="Chromosome"/>
</dbReference>
<feature type="active site" description="Nucleophile" evidence="10 11">
    <location>
        <position position="305"/>
    </location>
</feature>
<keyword evidence="6 10" id="KW-0328">Glycosyltransferase</keyword>
<comment type="function">
    <text evidence="2 10">Catalyzes the formation of the alpha-1,6-glucosidic linkages in glycogen by scission of a 1,4-alpha-linked oligosaccharide from growing alpha-1,4-glucan chains and the subsequent attachment of the oligosaccharide to the alpha-1,6 position.</text>
</comment>
<keyword evidence="9 10" id="KW-0119">Carbohydrate metabolism</keyword>
<dbReference type="STRING" id="871968.DESME_08230"/>
<evidence type="ECO:0000256" key="2">
    <source>
        <dbReference type="ARBA" id="ARBA00002953"/>
    </source>
</evidence>
<dbReference type="HOGENOM" id="CLU_004245_3_2_9"/>
<dbReference type="GO" id="GO:0005829">
    <property type="term" value="C:cytosol"/>
    <property type="evidence" value="ECO:0007669"/>
    <property type="project" value="TreeGrafter"/>
</dbReference>
<dbReference type="PANTHER" id="PTHR43651">
    <property type="entry name" value="1,4-ALPHA-GLUCAN-BRANCHING ENZYME"/>
    <property type="match status" value="1"/>
</dbReference>
<dbReference type="InterPro" id="IPR017853">
    <property type="entry name" value="GH"/>
</dbReference>
<dbReference type="InterPro" id="IPR004193">
    <property type="entry name" value="Glyco_hydro_13_N"/>
</dbReference>
<dbReference type="CDD" id="cd02855">
    <property type="entry name" value="E_set_GBE_prok_N"/>
    <property type="match status" value="1"/>
</dbReference>
<evidence type="ECO:0000256" key="1">
    <source>
        <dbReference type="ARBA" id="ARBA00000826"/>
    </source>
</evidence>
<dbReference type="Pfam" id="PF02806">
    <property type="entry name" value="Alpha-amylase_C"/>
    <property type="match status" value="1"/>
</dbReference>
<accession>W0EBZ4</accession>
<dbReference type="Pfam" id="PF00128">
    <property type="entry name" value="Alpha-amylase"/>
    <property type="match status" value="1"/>
</dbReference>
<dbReference type="PIRSF" id="PIRSF000463">
    <property type="entry name" value="GlgB"/>
    <property type="match status" value="1"/>
</dbReference>
<dbReference type="FunFam" id="3.20.20.80:FF:000003">
    <property type="entry name" value="1,4-alpha-glucan branching enzyme GlgB"/>
    <property type="match status" value="1"/>
</dbReference>
<dbReference type="NCBIfam" id="NF008967">
    <property type="entry name" value="PRK12313.1"/>
    <property type="match status" value="1"/>
</dbReference>
<dbReference type="Pfam" id="PF02922">
    <property type="entry name" value="CBM_48"/>
    <property type="match status" value="1"/>
</dbReference>
<evidence type="ECO:0000313" key="14">
    <source>
        <dbReference type="Proteomes" id="UP000010847"/>
    </source>
</evidence>
<evidence type="ECO:0000256" key="7">
    <source>
        <dbReference type="ARBA" id="ARBA00022679"/>
    </source>
</evidence>
<dbReference type="SUPFAM" id="SSF51011">
    <property type="entry name" value="Glycosyl hydrolase domain"/>
    <property type="match status" value="1"/>
</dbReference>
<keyword evidence="5 10" id="KW-0321">Glycogen metabolism</keyword>